<gene>
    <name evidence="1" type="ORF">METZ01_LOCUS453337</name>
</gene>
<evidence type="ECO:0000313" key="1">
    <source>
        <dbReference type="EMBL" id="SVE00483.1"/>
    </source>
</evidence>
<protein>
    <submittedName>
        <fullName evidence="1">Uncharacterized protein</fullName>
    </submittedName>
</protein>
<proteinExistence type="predicted"/>
<feature type="non-terminal residue" evidence="1">
    <location>
        <position position="82"/>
    </location>
</feature>
<sequence length="82" mass="8988">MVNLKFAAIALGAIFVLSMYGPNVAEIFSAEAHGVQAQLQSRFIRIEDESISRQSLSTGETLVLSGKLISLVERDHRGWISL</sequence>
<dbReference type="InterPro" id="IPR023301">
    <property type="entry name" value="NH3_CH4_mOase_suB_N"/>
</dbReference>
<dbReference type="Gene3D" id="2.60.120.570">
    <property type="entry name" value="Particulate methane monooxygenase, b subunit. Chain: A, domain 1"/>
    <property type="match status" value="1"/>
</dbReference>
<reference evidence="1" key="1">
    <citation type="submission" date="2018-05" db="EMBL/GenBank/DDBJ databases">
        <authorList>
            <person name="Lanie J.A."/>
            <person name="Ng W.-L."/>
            <person name="Kazmierczak K.M."/>
            <person name="Andrzejewski T.M."/>
            <person name="Davidsen T.M."/>
            <person name="Wayne K.J."/>
            <person name="Tettelin H."/>
            <person name="Glass J.I."/>
            <person name="Rusch D."/>
            <person name="Podicherti R."/>
            <person name="Tsui H.-C.T."/>
            <person name="Winkler M.E."/>
        </authorList>
    </citation>
    <scope>NUCLEOTIDE SEQUENCE</scope>
</reference>
<dbReference type="AlphaFoldDB" id="A0A382ZYK9"/>
<dbReference type="EMBL" id="UINC01187650">
    <property type="protein sequence ID" value="SVE00483.1"/>
    <property type="molecule type" value="Genomic_DNA"/>
</dbReference>
<organism evidence="1">
    <name type="scientific">marine metagenome</name>
    <dbReference type="NCBI Taxonomy" id="408172"/>
    <lineage>
        <taxon>unclassified sequences</taxon>
        <taxon>metagenomes</taxon>
        <taxon>ecological metagenomes</taxon>
    </lineage>
</organism>
<accession>A0A382ZYK9</accession>
<name>A0A382ZYK9_9ZZZZ</name>